<reference evidence="1 2" key="1">
    <citation type="submission" date="2018-10" db="EMBL/GenBank/DDBJ databases">
        <title>Butyricimonas faecalis sp. nov., isolated from human faeces and emended description of the genus Butyricimonas.</title>
        <authorList>
            <person name="Le Roy T."/>
            <person name="Van der Smissen P."/>
            <person name="Paquot A."/>
            <person name="Delzenne N."/>
            <person name="Muccioli G."/>
            <person name="Collet J.-F."/>
            <person name="Cani P.D."/>
        </authorList>
    </citation>
    <scope>NUCLEOTIDE SEQUENCE [LARGE SCALE GENOMIC DNA]</scope>
    <source>
        <strain evidence="1 2">H184</strain>
    </source>
</reference>
<gene>
    <name evidence="1" type="ORF">D8S85_11415</name>
</gene>
<name>A0A3S9VUC6_9BACT</name>
<dbReference type="AlphaFoldDB" id="A0A3S9VUC6"/>
<proteinExistence type="predicted"/>
<dbReference type="EMBL" id="CP032819">
    <property type="protein sequence ID" value="AZS30091.1"/>
    <property type="molecule type" value="Genomic_DNA"/>
</dbReference>
<organism evidence="1 2">
    <name type="scientific">Butyricimonas faecalis</name>
    <dbReference type="NCBI Taxonomy" id="2093856"/>
    <lineage>
        <taxon>Bacteria</taxon>
        <taxon>Pseudomonadati</taxon>
        <taxon>Bacteroidota</taxon>
        <taxon>Bacteroidia</taxon>
        <taxon>Bacteroidales</taxon>
        <taxon>Odoribacteraceae</taxon>
        <taxon>Butyricimonas</taxon>
    </lineage>
</organism>
<protein>
    <submittedName>
        <fullName evidence="1">Uncharacterized protein</fullName>
    </submittedName>
</protein>
<dbReference type="Proteomes" id="UP000270673">
    <property type="component" value="Chromosome"/>
</dbReference>
<evidence type="ECO:0000313" key="1">
    <source>
        <dbReference type="EMBL" id="AZS30091.1"/>
    </source>
</evidence>
<dbReference type="OrthoDB" id="9857977at2"/>
<evidence type="ECO:0000313" key="2">
    <source>
        <dbReference type="Proteomes" id="UP000270673"/>
    </source>
</evidence>
<accession>A0A3S9VUC6</accession>
<keyword evidence="2" id="KW-1185">Reference proteome</keyword>
<dbReference type="KEGG" id="buy:D8S85_11415"/>
<sequence length="120" mass="13537">MNYKGFTANASGKARLSGKIPQALRARMIFPRNPEGPALPSEKRRLPTLPGSSPVCQWLYMPPFPFRTCFHYPCFHKAWNTKRAVLREDSPVLQGIAAVYMPYLFHLPIFYAGGIRIPGS</sequence>